<proteinExistence type="predicted"/>
<evidence type="ECO:0000313" key="5">
    <source>
        <dbReference type="Proteomes" id="UP000254000"/>
    </source>
</evidence>
<feature type="binding site" evidence="2">
    <location>
        <begin position="229"/>
        <end position="232"/>
    </location>
    <ligand>
        <name>dihydroxyacetone phosphate</name>
        <dbReference type="ChEBI" id="CHEBI:57642"/>
    </ligand>
</feature>
<dbReference type="InterPro" id="IPR050246">
    <property type="entry name" value="Class_II_FBP_aldolase"/>
</dbReference>
<dbReference type="GO" id="GO:0008270">
    <property type="term" value="F:zinc ion binding"/>
    <property type="evidence" value="ECO:0007669"/>
    <property type="project" value="InterPro"/>
</dbReference>
<evidence type="ECO:0000256" key="3">
    <source>
        <dbReference type="PIRSR" id="PIRSR001359-3"/>
    </source>
</evidence>
<dbReference type="GO" id="GO:0005975">
    <property type="term" value="P:carbohydrate metabolic process"/>
    <property type="evidence" value="ECO:0007669"/>
    <property type="project" value="InterPro"/>
</dbReference>
<dbReference type="AlphaFoldDB" id="A0A369M4D1"/>
<comment type="caution">
    <text evidence="4">The sequence shown here is derived from an EMBL/GenBank/DDBJ whole genome shotgun (WGS) entry which is preliminary data.</text>
</comment>
<accession>A0A369M4D1</accession>
<feature type="binding site" evidence="3">
    <location>
        <position position="179"/>
    </location>
    <ligand>
        <name>Zn(2+)</name>
        <dbReference type="ChEBI" id="CHEBI:29105"/>
        <label>1</label>
        <note>catalytic</note>
    </ligand>
</feature>
<feature type="binding site" evidence="3">
    <location>
        <position position="82"/>
    </location>
    <ligand>
        <name>Zn(2+)</name>
        <dbReference type="ChEBI" id="CHEBI:29105"/>
        <label>1</label>
        <note>catalytic</note>
    </ligand>
</feature>
<evidence type="ECO:0000256" key="1">
    <source>
        <dbReference type="PIRSR" id="PIRSR001359-1"/>
    </source>
</evidence>
<dbReference type="Pfam" id="PF01116">
    <property type="entry name" value="F_bP_aldolase"/>
    <property type="match status" value="1"/>
</dbReference>
<feature type="binding site" evidence="3">
    <location>
        <position position="103"/>
    </location>
    <ligand>
        <name>Zn(2+)</name>
        <dbReference type="ChEBI" id="CHEBI:29105"/>
        <label>2</label>
    </ligand>
</feature>
<feature type="binding site" evidence="3">
    <location>
        <position position="207"/>
    </location>
    <ligand>
        <name>Zn(2+)</name>
        <dbReference type="ChEBI" id="CHEBI:29105"/>
        <label>1</label>
        <note>catalytic</note>
    </ligand>
</feature>
<dbReference type="InterPro" id="IPR000771">
    <property type="entry name" value="FBA_II"/>
</dbReference>
<sequence>MLVTSEDLLNKARAGGYAIPSPDFVDSNSARAFVRVAEEMGAPIILSFAEVHLDQMALDEAAALGTFYARKASVPVALHLDHGKRMDVIEEAIRLGFTSVMIDASNEELSENIRRTKEVVELAHAHGVYVEAEIGHVGAEDAEGPHALSGIEYTEVDSAKQLVEATGVDSLAVSIGTVHGTYKGEPCINFERLAELKAALAVPLVLHGGSGSGDENLARCARGGVAKVNLYTDFIVAALAAVYEQRPDHWLKLLGAGDEAMREVLRHYYRVLGCVR</sequence>
<dbReference type="CDD" id="cd00947">
    <property type="entry name" value="TBP_aldolase_IIB"/>
    <property type="match status" value="1"/>
</dbReference>
<dbReference type="NCBIfam" id="TIGR00167">
    <property type="entry name" value="cbbA"/>
    <property type="match status" value="1"/>
</dbReference>
<feature type="binding site" evidence="2">
    <location>
        <position position="180"/>
    </location>
    <ligand>
        <name>dihydroxyacetone phosphate</name>
        <dbReference type="ChEBI" id="CHEBI:57642"/>
    </ligand>
</feature>
<evidence type="ECO:0000256" key="2">
    <source>
        <dbReference type="PIRSR" id="PIRSR001359-2"/>
    </source>
</evidence>
<reference evidence="4 5" key="1">
    <citation type="journal article" date="2018" name="Elife">
        <title>Discovery and characterization of a prevalent human gut bacterial enzyme sufficient for the inactivation of a family of plant toxins.</title>
        <authorList>
            <person name="Koppel N."/>
            <person name="Bisanz J.E."/>
            <person name="Pandelia M.E."/>
            <person name="Turnbaugh P.J."/>
            <person name="Balskus E.P."/>
        </authorList>
    </citation>
    <scope>NUCLEOTIDE SEQUENCE [LARGE SCALE GENOMIC DNA]</scope>
    <source>
        <strain evidence="4 5">3C</strain>
    </source>
</reference>
<dbReference type="Proteomes" id="UP000254000">
    <property type="component" value="Unassembled WGS sequence"/>
</dbReference>
<dbReference type="GeneID" id="78359677"/>
<comment type="cofactor">
    <cofactor evidence="3">
        <name>Zn(2+)</name>
        <dbReference type="ChEBI" id="CHEBI:29105"/>
    </cofactor>
    <text evidence="3">Binds 2 Zn(2+) ions per subunit. One is catalytic and the other provides a structural contribution.</text>
</comment>
<name>A0A369M4D1_9ACTN</name>
<dbReference type="SUPFAM" id="SSF51569">
    <property type="entry name" value="Aldolase"/>
    <property type="match status" value="1"/>
</dbReference>
<gene>
    <name evidence="4" type="ORF">C1877_08240</name>
</gene>
<keyword evidence="3" id="KW-0479">Metal-binding</keyword>
<dbReference type="OrthoDB" id="9803995at2"/>
<dbReference type="PANTHER" id="PTHR30304">
    <property type="entry name" value="D-TAGATOSE-1,6-BISPHOSPHATE ALDOLASE"/>
    <property type="match status" value="1"/>
</dbReference>
<feature type="active site" description="Proton donor" evidence="1">
    <location>
        <position position="81"/>
    </location>
</feature>
<dbReference type="Gene3D" id="3.20.20.70">
    <property type="entry name" value="Aldolase class I"/>
    <property type="match status" value="1"/>
</dbReference>
<dbReference type="InterPro" id="IPR013785">
    <property type="entry name" value="Aldolase_TIM"/>
</dbReference>
<dbReference type="RefSeq" id="WP_015540303.1">
    <property type="nucleotide sequence ID" value="NZ_CABMMS010000004.1"/>
</dbReference>
<protein>
    <submittedName>
        <fullName evidence="4">Ketose-bisphosphate aldolase</fullName>
    </submittedName>
</protein>
<keyword evidence="3" id="KW-0862">Zinc</keyword>
<keyword evidence="5" id="KW-1185">Reference proteome</keyword>
<organism evidence="4 5">
    <name type="scientific">Gordonibacter pamelaeae</name>
    <dbReference type="NCBI Taxonomy" id="471189"/>
    <lineage>
        <taxon>Bacteria</taxon>
        <taxon>Bacillati</taxon>
        <taxon>Actinomycetota</taxon>
        <taxon>Coriobacteriia</taxon>
        <taxon>Eggerthellales</taxon>
        <taxon>Eggerthellaceae</taxon>
        <taxon>Gordonibacter</taxon>
    </lineage>
</organism>
<dbReference type="GO" id="GO:0009025">
    <property type="term" value="F:tagatose-bisphosphate aldolase activity"/>
    <property type="evidence" value="ECO:0007669"/>
    <property type="project" value="TreeGrafter"/>
</dbReference>
<feature type="binding site" evidence="2">
    <location>
        <begin position="208"/>
        <end position="210"/>
    </location>
    <ligand>
        <name>dihydroxyacetone phosphate</name>
        <dbReference type="ChEBI" id="CHEBI:57642"/>
    </ligand>
</feature>
<dbReference type="EMBL" id="PPTS01000004">
    <property type="protein sequence ID" value="RDB65315.1"/>
    <property type="molecule type" value="Genomic_DNA"/>
</dbReference>
<dbReference type="GO" id="GO:0005829">
    <property type="term" value="C:cytosol"/>
    <property type="evidence" value="ECO:0007669"/>
    <property type="project" value="TreeGrafter"/>
</dbReference>
<evidence type="ECO:0000313" key="4">
    <source>
        <dbReference type="EMBL" id="RDB65315.1"/>
    </source>
</evidence>
<dbReference type="PIRSF" id="PIRSF001359">
    <property type="entry name" value="F_bP_aldolase_II"/>
    <property type="match status" value="1"/>
</dbReference>
<feature type="binding site" evidence="3">
    <location>
        <position position="133"/>
    </location>
    <ligand>
        <name>Zn(2+)</name>
        <dbReference type="ChEBI" id="CHEBI:29105"/>
        <label>2</label>
    </ligand>
</feature>
<dbReference type="PANTHER" id="PTHR30304:SF0">
    <property type="entry name" value="D-TAGATOSE-1,6-BISPHOSPHATE ALDOLASE SUBUNIT GATY-RELATED"/>
    <property type="match status" value="1"/>
</dbReference>